<accession>A0A4Q4SRX4</accession>
<name>A0A4Q4SRX4_9PEZI</name>
<dbReference type="GO" id="GO:0015937">
    <property type="term" value="P:coenzyme A biosynthetic process"/>
    <property type="evidence" value="ECO:0007669"/>
    <property type="project" value="UniProtKB-ARBA"/>
</dbReference>
<keyword evidence="3" id="KW-1185">Reference proteome</keyword>
<evidence type="ECO:0000313" key="3">
    <source>
        <dbReference type="Proteomes" id="UP000293360"/>
    </source>
</evidence>
<gene>
    <name evidence="2" type="ORF">DL764_010912</name>
</gene>
<dbReference type="GO" id="GO:0003824">
    <property type="term" value="F:catalytic activity"/>
    <property type="evidence" value="ECO:0007669"/>
    <property type="project" value="UniProtKB-ARBA"/>
</dbReference>
<evidence type="ECO:0000256" key="1">
    <source>
        <dbReference type="SAM" id="MobiDB-lite"/>
    </source>
</evidence>
<proteinExistence type="predicted"/>
<dbReference type="AlphaFoldDB" id="A0A4Q4SRX4"/>
<dbReference type="SUPFAM" id="SSF102645">
    <property type="entry name" value="CoaB-like"/>
    <property type="match status" value="1"/>
</dbReference>
<sequence length="450" mass="49814">MSSQATAKTSSELLTEENAYFSSNPPPKALRQHVAAAEAFIQQHAAENRRVVLITSGGTTVPLEKNTVRFIDNFSAGTRGATSAEYFLESGYAVIFLHRQFSLLPYSRHYSHSTDCFLDFLREAPSEEGEGAQSRVVANPAHQPKMLRVLRKYNAAKQRNMLLMLPFITITDYLHELRAVAQLMRPLGPNGLLYLAAAVSDFFVPPDRMAEHKIQSTDATDSLGKKKKQQQQQQQQQQGPTTITQEQRAAPPPPPPPAAAEDEAEEEVFDNFDSSPAVPRSKRLIIDLDPVPKFLKNLVDGWAPEGMIVSFKLETDPGILVHKARYSLDRYQHHLVIGNLLTTRKWEVVFVSPGERDRWIRVPSARRKRTQTGVEEMVGAAEKDGDDGEAEAETDAGNSSKSLPGDDKPMDPASLPDGEPDVEIEGLIIPAVKGLHDKHIRSVAARNKTG</sequence>
<evidence type="ECO:0000313" key="2">
    <source>
        <dbReference type="EMBL" id="RYO74230.1"/>
    </source>
</evidence>
<organism evidence="2 3">
    <name type="scientific">Monosporascus ibericus</name>
    <dbReference type="NCBI Taxonomy" id="155417"/>
    <lineage>
        <taxon>Eukaryota</taxon>
        <taxon>Fungi</taxon>
        <taxon>Dikarya</taxon>
        <taxon>Ascomycota</taxon>
        <taxon>Pezizomycotina</taxon>
        <taxon>Sordariomycetes</taxon>
        <taxon>Xylariomycetidae</taxon>
        <taxon>Xylariales</taxon>
        <taxon>Xylariales incertae sedis</taxon>
        <taxon>Monosporascus</taxon>
    </lineage>
</organism>
<dbReference type="OrthoDB" id="70224at2759"/>
<dbReference type="Proteomes" id="UP000293360">
    <property type="component" value="Unassembled WGS sequence"/>
</dbReference>
<feature type="region of interest" description="Disordered" evidence="1">
    <location>
        <begin position="217"/>
        <end position="276"/>
    </location>
</feature>
<protein>
    <submittedName>
        <fullName evidence="2">Uncharacterized protein</fullName>
    </submittedName>
</protein>
<dbReference type="InterPro" id="IPR035929">
    <property type="entry name" value="CoaB-like_sf"/>
</dbReference>
<reference evidence="2 3" key="1">
    <citation type="submission" date="2018-06" db="EMBL/GenBank/DDBJ databases">
        <title>Complete Genomes of Monosporascus.</title>
        <authorList>
            <person name="Robinson A.J."/>
            <person name="Natvig D.O."/>
        </authorList>
    </citation>
    <scope>NUCLEOTIDE SEQUENCE [LARGE SCALE GENOMIC DNA]</scope>
    <source>
        <strain evidence="2 3">CBS 110550</strain>
    </source>
</reference>
<dbReference type="Gene3D" id="3.40.50.10300">
    <property type="entry name" value="CoaB-like"/>
    <property type="match status" value="1"/>
</dbReference>
<dbReference type="STRING" id="155417.A0A4Q4SRX4"/>
<feature type="compositionally biased region" description="Acidic residues" evidence="1">
    <location>
        <begin position="384"/>
        <end position="394"/>
    </location>
</feature>
<dbReference type="EMBL" id="QJNU01001590">
    <property type="protein sequence ID" value="RYO74230.1"/>
    <property type="molecule type" value="Genomic_DNA"/>
</dbReference>
<comment type="caution">
    <text evidence="2">The sequence shown here is derived from an EMBL/GenBank/DDBJ whole genome shotgun (WGS) entry which is preliminary data.</text>
</comment>
<dbReference type="PANTHER" id="PTHR12290">
    <property type="entry name" value="CORNICHON-RELATED"/>
    <property type="match status" value="1"/>
</dbReference>
<feature type="compositionally biased region" description="Acidic residues" evidence="1">
    <location>
        <begin position="260"/>
        <end position="270"/>
    </location>
</feature>
<feature type="region of interest" description="Disordered" evidence="1">
    <location>
        <begin position="366"/>
        <end position="422"/>
    </location>
</feature>